<dbReference type="Pfam" id="PF12821">
    <property type="entry name" value="ThrE_2"/>
    <property type="match status" value="1"/>
</dbReference>
<feature type="transmembrane region" description="Helical" evidence="8">
    <location>
        <begin position="1119"/>
        <end position="1144"/>
    </location>
</feature>
<feature type="region of interest" description="Disordered" evidence="7">
    <location>
        <begin position="681"/>
        <end position="708"/>
    </location>
</feature>
<dbReference type="EMBL" id="JAEUBG010002269">
    <property type="protein sequence ID" value="KAH3684914.1"/>
    <property type="molecule type" value="Genomic_DNA"/>
</dbReference>
<feature type="compositionally biased region" description="Basic and acidic residues" evidence="7">
    <location>
        <begin position="285"/>
        <end position="307"/>
    </location>
</feature>
<feature type="domain" description="Threonine/Serine exporter ThrE" evidence="10">
    <location>
        <begin position="997"/>
        <end position="1141"/>
    </location>
</feature>
<dbReference type="Proteomes" id="UP000774326">
    <property type="component" value="Unassembled WGS sequence"/>
</dbReference>
<feature type="transmembrane region" description="Helical" evidence="8">
    <location>
        <begin position="1018"/>
        <end position="1035"/>
    </location>
</feature>
<feature type="transmembrane region" description="Helical" evidence="8">
    <location>
        <begin position="887"/>
        <end position="908"/>
    </location>
</feature>
<dbReference type="OrthoDB" id="413008at2759"/>
<keyword evidence="5 8" id="KW-0472">Membrane</keyword>
<feature type="transmembrane region" description="Helical" evidence="8">
    <location>
        <begin position="915"/>
        <end position="934"/>
    </location>
</feature>
<feature type="compositionally biased region" description="Low complexity" evidence="7">
    <location>
        <begin position="308"/>
        <end position="318"/>
    </location>
</feature>
<evidence type="ECO:0000256" key="6">
    <source>
        <dbReference type="ARBA" id="ARBA00034125"/>
    </source>
</evidence>
<dbReference type="GO" id="GO:0016020">
    <property type="term" value="C:membrane"/>
    <property type="evidence" value="ECO:0007669"/>
    <property type="project" value="UniProtKB-SubCell"/>
</dbReference>
<proteinExistence type="inferred from homology"/>
<feature type="compositionally biased region" description="Low complexity" evidence="7">
    <location>
        <begin position="414"/>
        <end position="423"/>
    </location>
</feature>
<feature type="region of interest" description="Disordered" evidence="7">
    <location>
        <begin position="1"/>
        <end position="132"/>
    </location>
</feature>
<feature type="compositionally biased region" description="Low complexity" evidence="7">
    <location>
        <begin position="20"/>
        <end position="38"/>
    </location>
</feature>
<protein>
    <recommendedName>
        <fullName evidence="2">Pheromone-regulated membrane protein 10</fullName>
    </recommendedName>
</protein>
<evidence type="ECO:0000256" key="2">
    <source>
        <dbReference type="ARBA" id="ARBA00019535"/>
    </source>
</evidence>
<evidence type="ECO:0000256" key="3">
    <source>
        <dbReference type="ARBA" id="ARBA00022692"/>
    </source>
</evidence>
<evidence type="ECO:0000256" key="7">
    <source>
        <dbReference type="SAM" id="MobiDB-lite"/>
    </source>
</evidence>
<gene>
    <name evidence="11" type="ORF">WICPIJ_004111</name>
</gene>
<feature type="compositionally biased region" description="Low complexity" evidence="7">
    <location>
        <begin position="355"/>
        <end position="375"/>
    </location>
</feature>
<dbReference type="InterPro" id="IPR024528">
    <property type="entry name" value="ThrE_2"/>
</dbReference>
<feature type="compositionally biased region" description="Polar residues" evidence="7">
    <location>
        <begin position="508"/>
        <end position="521"/>
    </location>
</feature>
<feature type="compositionally biased region" description="Polar residues" evidence="7">
    <location>
        <begin position="684"/>
        <end position="693"/>
    </location>
</feature>
<dbReference type="PANTHER" id="PTHR31082:SF4">
    <property type="entry name" value="PHEROMONE-REGULATED MEMBRANE PROTEIN 10"/>
    <property type="match status" value="1"/>
</dbReference>
<feature type="compositionally biased region" description="Low complexity" evidence="7">
    <location>
        <begin position="336"/>
        <end position="346"/>
    </location>
</feature>
<keyword evidence="3 8" id="KW-0812">Transmembrane</keyword>
<organism evidence="11 12">
    <name type="scientific">Wickerhamomyces pijperi</name>
    <name type="common">Yeast</name>
    <name type="synonym">Pichia pijperi</name>
    <dbReference type="NCBI Taxonomy" id="599730"/>
    <lineage>
        <taxon>Eukaryota</taxon>
        <taxon>Fungi</taxon>
        <taxon>Dikarya</taxon>
        <taxon>Ascomycota</taxon>
        <taxon>Saccharomycotina</taxon>
        <taxon>Saccharomycetes</taxon>
        <taxon>Phaffomycetales</taxon>
        <taxon>Wickerhamomycetaceae</taxon>
        <taxon>Wickerhamomyces</taxon>
    </lineage>
</organism>
<dbReference type="Pfam" id="PF06738">
    <property type="entry name" value="ThrE"/>
    <property type="match status" value="1"/>
</dbReference>
<reference evidence="11" key="1">
    <citation type="journal article" date="2021" name="Open Biol.">
        <title>Shared evolutionary footprints suggest mitochondrial oxidative damage underlies multiple complex I losses in fungi.</title>
        <authorList>
            <person name="Schikora-Tamarit M.A."/>
            <person name="Marcet-Houben M."/>
            <person name="Nosek J."/>
            <person name="Gabaldon T."/>
        </authorList>
    </citation>
    <scope>NUCLEOTIDE SEQUENCE</scope>
    <source>
        <strain evidence="11">CBS2887</strain>
    </source>
</reference>
<evidence type="ECO:0000256" key="1">
    <source>
        <dbReference type="ARBA" id="ARBA00004141"/>
    </source>
</evidence>
<dbReference type="PANTHER" id="PTHR31082">
    <property type="entry name" value="PHEROMONE-REGULATED MEMBRANE PROTEIN 10"/>
    <property type="match status" value="1"/>
</dbReference>
<name>A0A9P8Q8P8_WICPI</name>
<feature type="transmembrane region" description="Helical" evidence="8">
    <location>
        <begin position="1047"/>
        <end position="1065"/>
    </location>
</feature>
<dbReference type="GO" id="GO:0022857">
    <property type="term" value="F:transmembrane transporter activity"/>
    <property type="evidence" value="ECO:0007669"/>
    <property type="project" value="InterPro"/>
</dbReference>
<feature type="transmembrane region" description="Helical" evidence="8">
    <location>
        <begin position="864"/>
        <end position="881"/>
    </location>
</feature>
<evidence type="ECO:0000256" key="8">
    <source>
        <dbReference type="SAM" id="Phobius"/>
    </source>
</evidence>
<dbReference type="AlphaFoldDB" id="A0A9P8Q8P8"/>
<sequence length="1156" mass="125847">MGEHNKGSKNALNPFHFNRSSSSTDQQQLQGQSQDFSFPAASNDPSNTKPSGSPRRPTLRPSYSAGPKLHHSSSSLLTISKLYNPQQSEDIDVSSPTTPSQQFLSPNVNPLAKQGSSKSKPSHFDIKNKKLHKRVLSSSSLNDYFSTAARSVDNHTPSSTPQEKKAPKLPSFQRVEPSSDEASRPSAAAAASPGESFDRLSSSAIFERRMAREKQGIDDLNDEFLTPSDQSPEILSHAGDEQVNQMYQEKLNKMKDGNEMFYTTDSESDVQSVQSALEYHQQGDVVHEEPNVEKSDKVPQKQTEKEYSSQSQDTSSSDKTNTASPSESDANQSFIPSSSQQPQQQPGVLSDVTSSRRSISRKGSLISGSSSNSNSENKFQGFKNAFKRFVLDEDDEDLGKPEQFEDSSPVDANGGLLSKMMGFSGSGGGLAPGAATEEERKKPSDEENQMITADEGIELQQMDPRIFQKEAHDILEAHSNIRGSRRNAMVGQEAATNGIIPEYDPNSEETTLKGSSSSFDESFTAPNPDLYLRDHEMTLPHLDDGESSYIPPPERVRGGVLSSLLRLYQNPNDANRSRTSLMSDLSPTPSAITTPINEEDEFQFGQDDFKDKPSIGGRLKALANSAVNAGHIGAGKKNKKVAIDDENLQEQQDLINAHKKNLSFVDASQFTDEIPSFLNKKSKSSTNLPSFSKNRPKPKKAVGNSSRLKAKREQAAARITVHIADILQRQRFILRMCKALMLYGAPTHRLEEYLTMTARVLEIDGQFIYFPGCMIVSFGDATTRTSEVQLVRAAQGLNLYKLHRVHRIYKKVIHDLIGVEDASSQLDELLAQPPVFPPWACVLLYGFSSAAVTPFAFGGGWVNLPISFGIGICVAILQFYVAPKSNLYSNVFEVAASIVVSFLGRALGSISGANICFGAIVQGSLALILPGYIILCGSLELQSRNLVAGAVRMFYAIIYSLFLGFGITLGAALYGWIDDNATSEAVCSVKLDPKWNILFVPMFTLGLCLINQARLFQIPIMLFISCVGYIVNYFSAKHFTDSTEFTAALGAFVIGIMGNLYSRIWKGLAVSAMLPAIFVQVPGSIASQGSLLAGLDGANRLTSNSSSTSTSSTTSTNSLGFGVTMVQIAIGISVGLFASTIFVYPFGKKQTSVFTL</sequence>
<feature type="domain" description="Threonine/serine exporter-like N-terminal" evidence="9">
    <location>
        <begin position="731"/>
        <end position="973"/>
    </location>
</feature>
<feature type="compositionally biased region" description="Low complexity" evidence="7">
    <location>
        <begin position="184"/>
        <end position="195"/>
    </location>
</feature>
<feature type="compositionally biased region" description="Polar residues" evidence="7">
    <location>
        <begin position="81"/>
        <end position="119"/>
    </location>
</feature>
<feature type="transmembrane region" description="Helical" evidence="8">
    <location>
        <begin position="954"/>
        <end position="974"/>
    </location>
</feature>
<feature type="region of interest" description="Disordered" evidence="7">
    <location>
        <begin position="393"/>
        <end position="452"/>
    </location>
</feature>
<evidence type="ECO:0000259" key="9">
    <source>
        <dbReference type="Pfam" id="PF06738"/>
    </source>
</evidence>
<keyword evidence="12" id="KW-1185">Reference proteome</keyword>
<comment type="caution">
    <text evidence="11">The sequence shown here is derived from an EMBL/GenBank/DDBJ whole genome shotgun (WGS) entry which is preliminary data.</text>
</comment>
<evidence type="ECO:0000313" key="11">
    <source>
        <dbReference type="EMBL" id="KAH3684914.1"/>
    </source>
</evidence>
<reference evidence="11" key="2">
    <citation type="submission" date="2021-01" db="EMBL/GenBank/DDBJ databases">
        <authorList>
            <person name="Schikora-Tamarit M.A."/>
        </authorList>
    </citation>
    <scope>NUCLEOTIDE SEQUENCE</scope>
    <source>
        <strain evidence="11">CBS2887</strain>
    </source>
</reference>
<feature type="region of interest" description="Disordered" evidence="7">
    <location>
        <begin position="148"/>
        <end position="199"/>
    </location>
</feature>
<dbReference type="InterPro" id="IPR010619">
    <property type="entry name" value="ThrE-like_N"/>
</dbReference>
<keyword evidence="4 8" id="KW-1133">Transmembrane helix</keyword>
<feature type="compositionally biased region" description="Polar residues" evidence="7">
    <location>
        <begin position="319"/>
        <end position="335"/>
    </location>
</feature>
<evidence type="ECO:0000313" key="12">
    <source>
        <dbReference type="Proteomes" id="UP000774326"/>
    </source>
</evidence>
<feature type="compositionally biased region" description="Polar residues" evidence="7">
    <location>
        <begin position="148"/>
        <end position="161"/>
    </location>
</feature>
<feature type="region of interest" description="Disordered" evidence="7">
    <location>
        <begin position="499"/>
        <end position="521"/>
    </location>
</feature>
<feature type="compositionally biased region" description="Polar residues" evidence="7">
    <location>
        <begin position="261"/>
        <end position="275"/>
    </location>
</feature>
<evidence type="ECO:0000259" key="10">
    <source>
        <dbReference type="Pfam" id="PF12821"/>
    </source>
</evidence>
<feature type="region of interest" description="Disordered" evidence="7">
    <location>
        <begin position="213"/>
        <end position="378"/>
    </location>
</feature>
<accession>A0A9P8Q8P8</accession>
<dbReference type="InterPro" id="IPR051361">
    <property type="entry name" value="ThrE/Ser_Exporter"/>
</dbReference>
<evidence type="ECO:0000256" key="5">
    <source>
        <dbReference type="ARBA" id="ARBA00023136"/>
    </source>
</evidence>
<evidence type="ECO:0000256" key="4">
    <source>
        <dbReference type="ARBA" id="ARBA00022989"/>
    </source>
</evidence>
<comment type="similarity">
    <text evidence="6">Belongs to the ThrE exporter (TC 2.A.79) family.</text>
</comment>
<comment type="subcellular location">
    <subcellularLocation>
        <location evidence="1">Membrane</location>
        <topology evidence="1">Multi-pass membrane protein</topology>
    </subcellularLocation>
</comment>